<comment type="similarity">
    <text evidence="1">Belongs to the IST1 family.</text>
</comment>
<dbReference type="STRING" id="936435.F8Q746"/>
<dbReference type="InParanoid" id="F8Q746"/>
<dbReference type="Gene3D" id="1.20.1260.60">
    <property type="entry name" value="Vacuolar protein sorting-associated protein Ist1"/>
    <property type="match status" value="1"/>
</dbReference>
<accession>F8Q746</accession>
<evidence type="ECO:0000313" key="2">
    <source>
        <dbReference type="EMBL" id="EGN95384.1"/>
    </source>
</evidence>
<gene>
    <name evidence="2" type="ORF">SERLA73DRAFT_112852</name>
</gene>
<dbReference type="OrthoDB" id="29853at2759"/>
<dbReference type="AlphaFoldDB" id="F8Q746"/>
<organism evidence="3">
    <name type="scientific">Serpula lacrymans var. lacrymans (strain S7.3)</name>
    <name type="common">Dry rot fungus</name>
    <dbReference type="NCBI Taxonomy" id="936435"/>
    <lineage>
        <taxon>Eukaryota</taxon>
        <taxon>Fungi</taxon>
        <taxon>Dikarya</taxon>
        <taxon>Basidiomycota</taxon>
        <taxon>Agaricomycotina</taxon>
        <taxon>Agaricomycetes</taxon>
        <taxon>Agaricomycetidae</taxon>
        <taxon>Boletales</taxon>
        <taxon>Coniophorineae</taxon>
        <taxon>Serpulaceae</taxon>
        <taxon>Serpula</taxon>
    </lineage>
</organism>
<proteinExistence type="inferred from homology"/>
<dbReference type="InterPro" id="IPR042277">
    <property type="entry name" value="IST1-like"/>
</dbReference>
<dbReference type="HOGENOM" id="CLU_2470456_0_0_1"/>
<dbReference type="Pfam" id="PF03398">
    <property type="entry name" value="Ist1"/>
    <property type="match status" value="1"/>
</dbReference>
<protein>
    <submittedName>
        <fullName evidence="2">Uncharacterized protein</fullName>
    </submittedName>
</protein>
<keyword evidence="3" id="KW-1185">Reference proteome</keyword>
<reference evidence="3" key="1">
    <citation type="journal article" date="2011" name="Science">
        <title>The plant cell wall-decomposing machinery underlies the functional diversity of forest fungi.</title>
        <authorList>
            <person name="Eastwood D.C."/>
            <person name="Floudas D."/>
            <person name="Binder M."/>
            <person name="Majcherczyk A."/>
            <person name="Schneider P."/>
            <person name="Aerts A."/>
            <person name="Asiegbu F.O."/>
            <person name="Baker S.E."/>
            <person name="Barry K."/>
            <person name="Bendiksby M."/>
            <person name="Blumentritt M."/>
            <person name="Coutinho P.M."/>
            <person name="Cullen D."/>
            <person name="de Vries R.P."/>
            <person name="Gathman A."/>
            <person name="Goodell B."/>
            <person name="Henrissat B."/>
            <person name="Ihrmark K."/>
            <person name="Kauserud H."/>
            <person name="Kohler A."/>
            <person name="LaButti K."/>
            <person name="Lapidus A."/>
            <person name="Lavin J.L."/>
            <person name="Lee Y.-H."/>
            <person name="Lindquist E."/>
            <person name="Lilly W."/>
            <person name="Lucas S."/>
            <person name="Morin E."/>
            <person name="Murat C."/>
            <person name="Oguiza J.A."/>
            <person name="Park J."/>
            <person name="Pisabarro A.G."/>
            <person name="Riley R."/>
            <person name="Rosling A."/>
            <person name="Salamov A."/>
            <person name="Schmidt O."/>
            <person name="Schmutz J."/>
            <person name="Skrede I."/>
            <person name="Stenlid J."/>
            <person name="Wiebenga A."/>
            <person name="Xie X."/>
            <person name="Kuees U."/>
            <person name="Hibbett D.S."/>
            <person name="Hoffmeister D."/>
            <person name="Hoegberg N."/>
            <person name="Martin F."/>
            <person name="Grigoriev I.V."/>
            <person name="Watkinson S.C."/>
        </authorList>
    </citation>
    <scope>NUCLEOTIDE SEQUENCE [LARGE SCALE GENOMIC DNA]</scope>
    <source>
        <strain evidence="3">strain S7.3</strain>
    </source>
</reference>
<name>F8Q746_SERL3</name>
<evidence type="ECO:0000256" key="1">
    <source>
        <dbReference type="ARBA" id="ARBA00005536"/>
    </source>
</evidence>
<dbReference type="GO" id="GO:0015031">
    <property type="term" value="P:protein transport"/>
    <property type="evidence" value="ECO:0007669"/>
    <property type="project" value="InterPro"/>
</dbReference>
<dbReference type="Proteomes" id="UP000008063">
    <property type="component" value="Unassembled WGS sequence"/>
</dbReference>
<sequence>MSTSNWDPVAVKALLRLTTQRLGQLQGKKDSETHNARSDIAALLNKGNVSVARAKTQNLLHDDAIGDVLEVLEMQVGVILERFGELER</sequence>
<evidence type="ECO:0000313" key="3">
    <source>
        <dbReference type="Proteomes" id="UP000008063"/>
    </source>
</evidence>
<dbReference type="EMBL" id="GL945485">
    <property type="protein sequence ID" value="EGN95384.1"/>
    <property type="molecule type" value="Genomic_DNA"/>
</dbReference>
<dbReference type="InterPro" id="IPR005061">
    <property type="entry name" value="Ist1"/>
</dbReference>